<dbReference type="AlphaFoldDB" id="A0A9J6P1F5"/>
<organism evidence="2 3">
    <name type="scientific">Oceanirhabdus seepicola</name>
    <dbReference type="NCBI Taxonomy" id="2828781"/>
    <lineage>
        <taxon>Bacteria</taxon>
        <taxon>Bacillati</taxon>
        <taxon>Bacillota</taxon>
        <taxon>Clostridia</taxon>
        <taxon>Eubacteriales</taxon>
        <taxon>Clostridiaceae</taxon>
        <taxon>Oceanirhabdus</taxon>
    </lineage>
</organism>
<name>A0A9J6P1F5_9CLOT</name>
<evidence type="ECO:0000313" key="2">
    <source>
        <dbReference type="EMBL" id="MCM1990371.1"/>
    </source>
</evidence>
<reference evidence="2" key="2">
    <citation type="submission" date="2021-04" db="EMBL/GenBank/DDBJ databases">
        <authorList>
            <person name="Dong X."/>
        </authorList>
    </citation>
    <scope>NUCLEOTIDE SEQUENCE</scope>
    <source>
        <strain evidence="2">ZWT</strain>
    </source>
</reference>
<accession>A0A9J6P1F5</accession>
<keyword evidence="1" id="KW-1133">Transmembrane helix</keyword>
<reference evidence="2" key="1">
    <citation type="journal article" date="2021" name="mSystems">
        <title>Bacteria and Archaea Synergistically Convert Glycine Betaine to Biogenic Methane in the Formosa Cold Seep of the South China Sea.</title>
        <authorList>
            <person name="Li L."/>
            <person name="Zhang W."/>
            <person name="Zhang S."/>
            <person name="Song L."/>
            <person name="Sun Q."/>
            <person name="Zhang H."/>
            <person name="Xiang H."/>
            <person name="Dong X."/>
        </authorList>
    </citation>
    <scope>NUCLEOTIDE SEQUENCE</scope>
    <source>
        <strain evidence="2">ZWT</strain>
    </source>
</reference>
<dbReference type="RefSeq" id="WP_250859408.1">
    <property type="nucleotide sequence ID" value="NZ_JAGSOJ010000002.1"/>
</dbReference>
<keyword evidence="3" id="KW-1185">Reference proteome</keyword>
<keyword evidence="1" id="KW-0472">Membrane</keyword>
<proteinExistence type="predicted"/>
<sequence length="51" mass="5733">MNFLRFVGAFILLTWLIMLLLSLGGAFINILLILAVVIFIADAFTTYKRKG</sequence>
<evidence type="ECO:0000256" key="1">
    <source>
        <dbReference type="SAM" id="Phobius"/>
    </source>
</evidence>
<comment type="caution">
    <text evidence="2">The sequence shown here is derived from an EMBL/GenBank/DDBJ whole genome shotgun (WGS) entry which is preliminary data.</text>
</comment>
<protein>
    <recommendedName>
        <fullName evidence="4">Lmo0937 family membrane protein</fullName>
    </recommendedName>
</protein>
<keyword evidence="1" id="KW-0812">Transmembrane</keyword>
<evidence type="ECO:0000313" key="3">
    <source>
        <dbReference type="Proteomes" id="UP001056429"/>
    </source>
</evidence>
<gene>
    <name evidence="2" type="ORF">KDK92_11550</name>
</gene>
<dbReference type="EMBL" id="JAGSOJ010000002">
    <property type="protein sequence ID" value="MCM1990371.1"/>
    <property type="molecule type" value="Genomic_DNA"/>
</dbReference>
<feature type="transmembrane region" description="Helical" evidence="1">
    <location>
        <begin position="12"/>
        <end position="41"/>
    </location>
</feature>
<evidence type="ECO:0008006" key="4">
    <source>
        <dbReference type="Google" id="ProtNLM"/>
    </source>
</evidence>
<dbReference type="Proteomes" id="UP001056429">
    <property type="component" value="Unassembled WGS sequence"/>
</dbReference>